<gene>
    <name evidence="1" type="ORF">FRX31_021785</name>
</gene>
<evidence type="ECO:0000313" key="2">
    <source>
        <dbReference type="Proteomes" id="UP000554482"/>
    </source>
</evidence>
<reference evidence="1 2" key="1">
    <citation type="submission" date="2020-06" db="EMBL/GenBank/DDBJ databases">
        <title>Transcriptomic and genomic resources for Thalictrum thalictroides and T. hernandezii: Facilitating candidate gene discovery in an emerging model plant lineage.</title>
        <authorList>
            <person name="Arias T."/>
            <person name="Riano-Pachon D.M."/>
            <person name="Di Stilio V.S."/>
        </authorList>
    </citation>
    <scope>NUCLEOTIDE SEQUENCE [LARGE SCALE GENOMIC DNA]</scope>
    <source>
        <strain evidence="2">cv. WT478/WT964</strain>
        <tissue evidence="1">Leaves</tissue>
    </source>
</reference>
<sequence>MDNSSGKRSSFTDQYKKGQQLSDVIILYPIQIAHPASHCKNQQKREDKAALNLLTSVAVSHAIDAQTRSSPMLLADCTHNTFVDFHSPPTTSVCSPAKWFCRAKYQVLPVCLYLCFTTVQP</sequence>
<organism evidence="1 2">
    <name type="scientific">Thalictrum thalictroides</name>
    <name type="common">Rue-anemone</name>
    <name type="synonym">Anemone thalictroides</name>
    <dbReference type="NCBI Taxonomy" id="46969"/>
    <lineage>
        <taxon>Eukaryota</taxon>
        <taxon>Viridiplantae</taxon>
        <taxon>Streptophyta</taxon>
        <taxon>Embryophyta</taxon>
        <taxon>Tracheophyta</taxon>
        <taxon>Spermatophyta</taxon>
        <taxon>Magnoliopsida</taxon>
        <taxon>Ranunculales</taxon>
        <taxon>Ranunculaceae</taxon>
        <taxon>Thalictroideae</taxon>
        <taxon>Thalictrum</taxon>
    </lineage>
</organism>
<proteinExistence type="predicted"/>
<accession>A0A7J6VVM0</accession>
<dbReference type="EMBL" id="JABWDY010026526">
    <property type="protein sequence ID" value="KAF5188628.1"/>
    <property type="molecule type" value="Genomic_DNA"/>
</dbReference>
<dbReference type="Proteomes" id="UP000554482">
    <property type="component" value="Unassembled WGS sequence"/>
</dbReference>
<keyword evidence="2" id="KW-1185">Reference proteome</keyword>
<evidence type="ECO:0000313" key="1">
    <source>
        <dbReference type="EMBL" id="KAF5188628.1"/>
    </source>
</evidence>
<feature type="non-terminal residue" evidence="1">
    <location>
        <position position="121"/>
    </location>
</feature>
<name>A0A7J6VVM0_THATH</name>
<dbReference type="AlphaFoldDB" id="A0A7J6VVM0"/>
<comment type="caution">
    <text evidence="1">The sequence shown here is derived from an EMBL/GenBank/DDBJ whole genome shotgun (WGS) entry which is preliminary data.</text>
</comment>
<protein>
    <submittedName>
        <fullName evidence="1">Uncharacterized protein</fullName>
    </submittedName>
</protein>